<keyword evidence="1" id="KW-1133">Transmembrane helix</keyword>
<evidence type="ECO:0000313" key="3">
    <source>
        <dbReference type="EMBL" id="QKH22817.1"/>
    </source>
</evidence>
<keyword evidence="3" id="KW-0614">Plasmid</keyword>
<geneLocation type="plasmid" evidence="2 4">
    <name>2</name>
</geneLocation>
<dbReference type="KEGG" id="btw:BF38_5729"/>
<geneLocation type="plasmid" evidence="3 5">
    <name>unnamed3</name>
</geneLocation>
<dbReference type="EMBL" id="CP053979">
    <property type="protein sequence ID" value="QKH22817.1"/>
    <property type="molecule type" value="Genomic_DNA"/>
</dbReference>
<gene>
    <name evidence="2" type="ORF">BF38_5729</name>
    <name evidence="3" type="ORF">FOC89_02210</name>
</gene>
<keyword evidence="1" id="KW-0472">Membrane</keyword>
<dbReference type="EMBL" id="CP009334">
    <property type="protein sequence ID" value="AJG74148.1"/>
    <property type="molecule type" value="Genomic_DNA"/>
</dbReference>
<dbReference type="RefSeq" id="WP_000454197.1">
    <property type="nucleotide sequence ID" value="NZ_CP009334.1"/>
</dbReference>
<dbReference type="AlphaFoldDB" id="A0A0B5NPX9"/>
<evidence type="ECO:0000313" key="4">
    <source>
        <dbReference type="Proteomes" id="UP000031876"/>
    </source>
</evidence>
<evidence type="ECO:0008006" key="6">
    <source>
        <dbReference type="Google" id="ProtNLM"/>
    </source>
</evidence>
<feature type="transmembrane region" description="Helical" evidence="1">
    <location>
        <begin position="26"/>
        <end position="48"/>
    </location>
</feature>
<evidence type="ECO:0000313" key="2">
    <source>
        <dbReference type="EMBL" id="AJG74148.1"/>
    </source>
</evidence>
<proteinExistence type="predicted"/>
<sequence length="50" mass="5825">MEVVDGVNQEKVELHYAEDGDFFKGVYYASIISIHFYALVFGLIRLCFYN</sequence>
<name>A0A0B5NPX9_BACTU</name>
<protein>
    <recommendedName>
        <fullName evidence="6">Transmembrane protein</fullName>
    </recommendedName>
</protein>
<evidence type="ECO:0000313" key="5">
    <source>
        <dbReference type="Proteomes" id="UP000501107"/>
    </source>
</evidence>
<dbReference type="Proteomes" id="UP000031876">
    <property type="component" value="Plasmid 2"/>
</dbReference>
<organism evidence="3 5">
    <name type="scientific">Bacillus thuringiensis</name>
    <dbReference type="NCBI Taxonomy" id="1428"/>
    <lineage>
        <taxon>Bacteria</taxon>
        <taxon>Bacillati</taxon>
        <taxon>Bacillota</taxon>
        <taxon>Bacilli</taxon>
        <taxon>Bacillales</taxon>
        <taxon>Bacillaceae</taxon>
        <taxon>Bacillus</taxon>
        <taxon>Bacillus cereus group</taxon>
    </lineage>
</organism>
<keyword evidence="1" id="KW-0812">Transmembrane</keyword>
<evidence type="ECO:0000256" key="1">
    <source>
        <dbReference type="SAM" id="Phobius"/>
    </source>
</evidence>
<dbReference type="Proteomes" id="UP000501107">
    <property type="component" value="Plasmid unnamed3"/>
</dbReference>
<accession>A0A0B5NPX9</accession>
<reference evidence="3 5" key="2">
    <citation type="submission" date="2020-05" db="EMBL/GenBank/DDBJ databases">
        <title>FDA dAtabase for Regulatory Grade micrObial Sequences (FDA-ARGOS): Supporting development and validation of Infectious Disease Dx tests.</title>
        <authorList>
            <person name="Nelson B."/>
            <person name="Plummer A."/>
            <person name="Tallon L."/>
            <person name="Sadzewicz L."/>
            <person name="Zhao X."/>
            <person name="Vavikolanu K."/>
            <person name="Mehta A."/>
            <person name="Aluvathingal J."/>
            <person name="Nadendla S."/>
            <person name="Myers T."/>
            <person name="Yan Y."/>
            <person name="Sichtig H."/>
        </authorList>
    </citation>
    <scope>NUCLEOTIDE SEQUENCE [LARGE SCALE GENOMIC DNA]</scope>
    <source>
        <strain evidence="3 5">FDAARGOS_795</strain>
        <plasmid evidence="3 5">unnamed3</plasmid>
    </source>
</reference>
<reference evidence="2 4" key="1">
    <citation type="journal article" date="2015" name="Genome Announc.">
        <title>Complete genome sequences for 35 biothreat assay-relevant bacillus species.</title>
        <authorList>
            <person name="Johnson S.L."/>
            <person name="Daligault H.E."/>
            <person name="Davenport K.W."/>
            <person name="Jaissle J."/>
            <person name="Frey K.G."/>
            <person name="Ladner J.T."/>
            <person name="Broomall S.M."/>
            <person name="Bishop-Lilly K.A."/>
            <person name="Bruce D.C."/>
            <person name="Gibbons H.S."/>
            <person name="Coyne S.R."/>
            <person name="Lo C.C."/>
            <person name="Meincke L."/>
            <person name="Munk A.C."/>
            <person name="Koroleva G.I."/>
            <person name="Rosenzweig C.N."/>
            <person name="Palacios G.F."/>
            <person name="Redden C.L."/>
            <person name="Minogue T.D."/>
            <person name="Chain P.S."/>
        </authorList>
    </citation>
    <scope>NUCLEOTIDE SEQUENCE [LARGE SCALE GENOMIC DNA]</scope>
    <source>
        <strain evidence="2 4">HD1011</strain>
        <plasmid evidence="2 4">2</plasmid>
    </source>
</reference>